<dbReference type="PROSITE" id="PS50977">
    <property type="entry name" value="HTH_TETR_2"/>
    <property type="match status" value="2"/>
</dbReference>
<dbReference type="Pfam" id="PF17932">
    <property type="entry name" value="TetR_C_24"/>
    <property type="match status" value="1"/>
</dbReference>
<evidence type="ECO:0000313" key="6">
    <source>
        <dbReference type="EMBL" id="NMO00868.1"/>
    </source>
</evidence>
<dbReference type="Pfam" id="PF00440">
    <property type="entry name" value="TetR_N"/>
    <property type="match status" value="2"/>
</dbReference>
<feature type="domain" description="HTH tetR-type" evidence="5">
    <location>
        <begin position="204"/>
        <end position="264"/>
    </location>
</feature>
<dbReference type="InterPro" id="IPR036271">
    <property type="entry name" value="Tet_transcr_reg_TetR-rel_C_sf"/>
</dbReference>
<keyword evidence="1" id="KW-0805">Transcription regulation</keyword>
<dbReference type="RefSeq" id="WP_170193373.1">
    <property type="nucleotide sequence ID" value="NZ_JABBNB010000005.1"/>
</dbReference>
<dbReference type="GO" id="GO:0000976">
    <property type="term" value="F:transcription cis-regulatory region binding"/>
    <property type="evidence" value="ECO:0007669"/>
    <property type="project" value="TreeGrafter"/>
</dbReference>
<dbReference type="InterPro" id="IPR041490">
    <property type="entry name" value="KstR2_TetR_C"/>
</dbReference>
<evidence type="ECO:0000256" key="4">
    <source>
        <dbReference type="PROSITE-ProRule" id="PRU00335"/>
    </source>
</evidence>
<keyword evidence="3" id="KW-0804">Transcription</keyword>
<feature type="DNA-binding region" description="H-T-H motif" evidence="4">
    <location>
        <begin position="33"/>
        <end position="52"/>
    </location>
</feature>
<sequence length="389" mass="40831">MRPSPRRRPADRRQQIVAAASTLFATRGFAQVAIADIASDVAIAPSALYRHFPTKQALLREVVGQAIAGVGTVTAAPDLDTAISRGAHGAATARYAAVLWQREARNLGAADRALLRADLLGATADLATLVSTTRPAIAHDDATLLAWATLAVFGSTGMHRASLPRNDFVAQLESSAHLVCGVELAPTASSRTTVAPPLADAALHSTREALLAQAIRLFSAHGYAAVSTKDIGAAAGTSGPNIYKHFPSKADILGAIAIRAGEARRRGVVEALGGVDDPAARLTRLLHAHIAFAVEQRDLMSVLTGELHQLPEPQRRAARQGQRDYLKLWVATLLDVRTDLDAAHARIIAPAALAVADDASRTGQVAARPDLADRLAEISGAVLGITPRD</sequence>
<accession>A0A848KZJ2</accession>
<dbReference type="Gene3D" id="1.10.10.60">
    <property type="entry name" value="Homeodomain-like"/>
    <property type="match status" value="2"/>
</dbReference>
<organism evidence="6 7">
    <name type="scientific">Gordonia asplenii</name>
    <dbReference type="NCBI Taxonomy" id="2725283"/>
    <lineage>
        <taxon>Bacteria</taxon>
        <taxon>Bacillati</taxon>
        <taxon>Actinomycetota</taxon>
        <taxon>Actinomycetes</taxon>
        <taxon>Mycobacteriales</taxon>
        <taxon>Gordoniaceae</taxon>
        <taxon>Gordonia</taxon>
    </lineage>
</organism>
<keyword evidence="7" id="KW-1185">Reference proteome</keyword>
<dbReference type="InterPro" id="IPR050109">
    <property type="entry name" value="HTH-type_TetR-like_transc_reg"/>
</dbReference>
<protein>
    <submittedName>
        <fullName evidence="6">TetR/AcrR family transcriptional regulator</fullName>
    </submittedName>
</protein>
<dbReference type="Gene3D" id="1.10.357.10">
    <property type="entry name" value="Tetracycline Repressor, domain 2"/>
    <property type="match status" value="2"/>
</dbReference>
<feature type="domain" description="HTH tetR-type" evidence="5">
    <location>
        <begin position="10"/>
        <end position="70"/>
    </location>
</feature>
<dbReference type="AlphaFoldDB" id="A0A848KZJ2"/>
<dbReference type="SUPFAM" id="SSF46689">
    <property type="entry name" value="Homeodomain-like"/>
    <property type="match status" value="2"/>
</dbReference>
<comment type="caution">
    <text evidence="6">The sequence shown here is derived from an EMBL/GenBank/DDBJ whole genome shotgun (WGS) entry which is preliminary data.</text>
</comment>
<dbReference type="Proteomes" id="UP000550729">
    <property type="component" value="Unassembled WGS sequence"/>
</dbReference>
<evidence type="ECO:0000259" key="5">
    <source>
        <dbReference type="PROSITE" id="PS50977"/>
    </source>
</evidence>
<name>A0A848KZJ2_9ACTN</name>
<dbReference type="InterPro" id="IPR001647">
    <property type="entry name" value="HTH_TetR"/>
</dbReference>
<reference evidence="6 7" key="1">
    <citation type="submission" date="2020-04" db="EMBL/GenBank/DDBJ databases">
        <title>Gordonia sp. nov. TBRC 11910.</title>
        <authorList>
            <person name="Suriyachadkun C."/>
        </authorList>
    </citation>
    <scope>NUCLEOTIDE SEQUENCE [LARGE SCALE GENOMIC DNA]</scope>
    <source>
        <strain evidence="6 7">TBRC 11910</strain>
    </source>
</reference>
<dbReference type="PRINTS" id="PR00455">
    <property type="entry name" value="HTHTETR"/>
</dbReference>
<evidence type="ECO:0000313" key="7">
    <source>
        <dbReference type="Proteomes" id="UP000550729"/>
    </source>
</evidence>
<evidence type="ECO:0000256" key="1">
    <source>
        <dbReference type="ARBA" id="ARBA00023015"/>
    </source>
</evidence>
<dbReference type="PANTHER" id="PTHR30055:SF234">
    <property type="entry name" value="HTH-TYPE TRANSCRIPTIONAL REGULATOR BETI"/>
    <property type="match status" value="1"/>
</dbReference>
<dbReference type="SUPFAM" id="SSF48498">
    <property type="entry name" value="Tetracyclin repressor-like, C-terminal domain"/>
    <property type="match status" value="1"/>
</dbReference>
<dbReference type="GO" id="GO:0003700">
    <property type="term" value="F:DNA-binding transcription factor activity"/>
    <property type="evidence" value="ECO:0007669"/>
    <property type="project" value="TreeGrafter"/>
</dbReference>
<dbReference type="EMBL" id="JABBNB010000005">
    <property type="protein sequence ID" value="NMO00868.1"/>
    <property type="molecule type" value="Genomic_DNA"/>
</dbReference>
<dbReference type="InterPro" id="IPR009057">
    <property type="entry name" value="Homeodomain-like_sf"/>
</dbReference>
<gene>
    <name evidence="6" type="ORF">HH308_06530</name>
</gene>
<dbReference type="PANTHER" id="PTHR30055">
    <property type="entry name" value="HTH-TYPE TRANSCRIPTIONAL REGULATOR RUTR"/>
    <property type="match status" value="1"/>
</dbReference>
<keyword evidence="2 4" id="KW-0238">DNA-binding</keyword>
<proteinExistence type="predicted"/>
<feature type="DNA-binding region" description="H-T-H motif" evidence="4">
    <location>
        <begin position="227"/>
        <end position="246"/>
    </location>
</feature>
<evidence type="ECO:0000256" key="3">
    <source>
        <dbReference type="ARBA" id="ARBA00023163"/>
    </source>
</evidence>
<evidence type="ECO:0000256" key="2">
    <source>
        <dbReference type="ARBA" id="ARBA00023125"/>
    </source>
</evidence>